<dbReference type="GO" id="GO:0004826">
    <property type="term" value="F:phenylalanine-tRNA ligase activity"/>
    <property type="evidence" value="ECO:0007669"/>
    <property type="project" value="UniProtKB-UniRule"/>
</dbReference>
<dbReference type="InterPro" id="IPR002547">
    <property type="entry name" value="tRNA-bd_dom"/>
</dbReference>
<comment type="subcellular location">
    <subcellularLocation>
        <location evidence="1 15">Cytoplasm</location>
    </subcellularLocation>
</comment>
<dbReference type="InterPro" id="IPR005147">
    <property type="entry name" value="tRNA_synthase_B5-dom"/>
</dbReference>
<dbReference type="GO" id="GO:0140096">
    <property type="term" value="F:catalytic activity, acting on a protein"/>
    <property type="evidence" value="ECO:0007669"/>
    <property type="project" value="UniProtKB-ARBA"/>
</dbReference>
<dbReference type="GO" id="GO:0009328">
    <property type="term" value="C:phenylalanine-tRNA ligase complex"/>
    <property type="evidence" value="ECO:0007669"/>
    <property type="project" value="TreeGrafter"/>
</dbReference>
<evidence type="ECO:0000256" key="6">
    <source>
        <dbReference type="ARBA" id="ARBA00022598"/>
    </source>
</evidence>
<evidence type="ECO:0000256" key="13">
    <source>
        <dbReference type="ARBA" id="ARBA00023146"/>
    </source>
</evidence>
<name>A0A9D1PRX1_9FIRM</name>
<dbReference type="AlphaFoldDB" id="A0A9D1PRX1"/>
<feature type="domain" description="FDX-ACB" evidence="18">
    <location>
        <begin position="693"/>
        <end position="786"/>
    </location>
</feature>
<evidence type="ECO:0000259" key="18">
    <source>
        <dbReference type="PROSITE" id="PS51447"/>
    </source>
</evidence>
<evidence type="ECO:0000256" key="7">
    <source>
        <dbReference type="ARBA" id="ARBA00022723"/>
    </source>
</evidence>
<evidence type="ECO:0000256" key="16">
    <source>
        <dbReference type="PROSITE-ProRule" id="PRU00209"/>
    </source>
</evidence>
<dbReference type="GO" id="GO:0006432">
    <property type="term" value="P:phenylalanyl-tRNA aminoacylation"/>
    <property type="evidence" value="ECO:0007669"/>
    <property type="project" value="UniProtKB-UniRule"/>
</dbReference>
<dbReference type="GO" id="GO:0005524">
    <property type="term" value="F:ATP binding"/>
    <property type="evidence" value="ECO:0007669"/>
    <property type="project" value="UniProtKB-UniRule"/>
</dbReference>
<dbReference type="SUPFAM" id="SSF46955">
    <property type="entry name" value="Putative DNA-binding domain"/>
    <property type="match status" value="1"/>
</dbReference>
<dbReference type="PROSITE" id="PS51447">
    <property type="entry name" value="FDX_ACB"/>
    <property type="match status" value="1"/>
</dbReference>
<dbReference type="FunFam" id="3.50.40.10:FF:000001">
    <property type="entry name" value="Phenylalanine--tRNA ligase beta subunit"/>
    <property type="match status" value="1"/>
</dbReference>
<keyword evidence="8 15" id="KW-0547">Nucleotide-binding</keyword>
<dbReference type="Gene3D" id="3.30.930.10">
    <property type="entry name" value="Bira Bifunctional Protein, Domain 2"/>
    <property type="match status" value="1"/>
</dbReference>
<dbReference type="EC" id="6.1.1.20" evidence="15"/>
<dbReference type="Gene3D" id="3.50.40.10">
    <property type="entry name" value="Phenylalanyl-trna Synthetase, Chain B, domain 3"/>
    <property type="match status" value="1"/>
</dbReference>
<dbReference type="Gene3D" id="3.30.56.10">
    <property type="match status" value="2"/>
</dbReference>
<dbReference type="PROSITE" id="PS50886">
    <property type="entry name" value="TRBD"/>
    <property type="match status" value="1"/>
</dbReference>
<comment type="cofactor">
    <cofactor evidence="15">
        <name>Mg(2+)</name>
        <dbReference type="ChEBI" id="CHEBI:18420"/>
    </cofactor>
    <text evidence="15">Binds 2 magnesium ions per tetramer.</text>
</comment>
<dbReference type="InterPro" id="IPR045864">
    <property type="entry name" value="aa-tRNA-synth_II/BPL/LPL"/>
</dbReference>
<gene>
    <name evidence="15 20" type="primary">pheT</name>
    <name evidence="20" type="ORF">H9900_03095</name>
</gene>
<dbReference type="SMART" id="SM00896">
    <property type="entry name" value="FDX-ACB"/>
    <property type="match status" value="1"/>
</dbReference>
<dbReference type="InterPro" id="IPR020825">
    <property type="entry name" value="Phe-tRNA_synthase-like_B3/B4"/>
</dbReference>
<feature type="binding site" evidence="15">
    <location>
        <position position="465"/>
    </location>
    <ligand>
        <name>Mg(2+)</name>
        <dbReference type="ChEBI" id="CHEBI:18420"/>
        <note>shared with alpha subunit</note>
    </ligand>
</feature>
<dbReference type="SMART" id="SM00874">
    <property type="entry name" value="B5"/>
    <property type="match status" value="1"/>
</dbReference>
<dbReference type="NCBIfam" id="NF045760">
    <property type="entry name" value="YtpR"/>
    <property type="match status" value="1"/>
</dbReference>
<evidence type="ECO:0000256" key="5">
    <source>
        <dbReference type="ARBA" id="ARBA00022555"/>
    </source>
</evidence>
<dbReference type="SMART" id="SM00873">
    <property type="entry name" value="B3_4"/>
    <property type="match status" value="1"/>
</dbReference>
<accession>A0A9D1PRX1</accession>
<feature type="domain" description="B5" evidence="19">
    <location>
        <begin position="405"/>
        <end position="478"/>
    </location>
</feature>
<dbReference type="FunFam" id="2.40.50.140:FF:000045">
    <property type="entry name" value="Phenylalanine--tRNA ligase beta subunit"/>
    <property type="match status" value="1"/>
</dbReference>
<protein>
    <recommendedName>
        <fullName evidence="15">Phenylalanine--tRNA ligase beta subunit</fullName>
        <ecNumber evidence="15">6.1.1.20</ecNumber>
    </recommendedName>
    <alternativeName>
        <fullName evidence="15">Phenylalanyl-tRNA synthetase beta subunit</fullName>
        <shortName evidence="15">PheRS</shortName>
    </alternativeName>
</protein>
<feature type="binding site" evidence="15">
    <location>
        <position position="456"/>
    </location>
    <ligand>
        <name>Mg(2+)</name>
        <dbReference type="ChEBI" id="CHEBI:18420"/>
        <note>shared with alpha subunit</note>
    </ligand>
</feature>
<keyword evidence="7 15" id="KW-0479">Metal-binding</keyword>
<dbReference type="Pfam" id="PF01588">
    <property type="entry name" value="tRNA_bind"/>
    <property type="match status" value="1"/>
</dbReference>
<dbReference type="Pfam" id="PF03484">
    <property type="entry name" value="B5"/>
    <property type="match status" value="1"/>
</dbReference>
<evidence type="ECO:0000256" key="1">
    <source>
        <dbReference type="ARBA" id="ARBA00004496"/>
    </source>
</evidence>
<dbReference type="Gene3D" id="3.30.70.380">
    <property type="entry name" value="Ferrodoxin-fold anticodon-binding domain"/>
    <property type="match status" value="1"/>
</dbReference>
<dbReference type="SUPFAM" id="SSF54991">
    <property type="entry name" value="Anticodon-binding domain of PheRS"/>
    <property type="match status" value="1"/>
</dbReference>
<evidence type="ECO:0000313" key="20">
    <source>
        <dbReference type="EMBL" id="HIV85780.1"/>
    </source>
</evidence>
<evidence type="ECO:0000256" key="15">
    <source>
        <dbReference type="HAMAP-Rule" id="MF_00283"/>
    </source>
</evidence>
<dbReference type="SUPFAM" id="SSF55681">
    <property type="entry name" value="Class II aaRS and biotin synthetases"/>
    <property type="match status" value="1"/>
</dbReference>
<organism evidence="20 21">
    <name type="scientific">Candidatus Monoglobus merdigallinarum</name>
    <dbReference type="NCBI Taxonomy" id="2838698"/>
    <lineage>
        <taxon>Bacteria</taxon>
        <taxon>Bacillati</taxon>
        <taxon>Bacillota</taxon>
        <taxon>Clostridia</taxon>
        <taxon>Monoglobales</taxon>
        <taxon>Monoglobaceae</taxon>
        <taxon>Monoglobus</taxon>
    </lineage>
</organism>
<keyword evidence="10 15" id="KW-0460">Magnesium</keyword>
<evidence type="ECO:0000256" key="10">
    <source>
        <dbReference type="ARBA" id="ARBA00022842"/>
    </source>
</evidence>
<dbReference type="InterPro" id="IPR004532">
    <property type="entry name" value="Phe-tRNA-ligase_IIc_bsu_bact"/>
</dbReference>
<dbReference type="GO" id="GO:0000049">
    <property type="term" value="F:tRNA binding"/>
    <property type="evidence" value="ECO:0007669"/>
    <property type="project" value="UniProtKB-UniRule"/>
</dbReference>
<keyword evidence="11 16" id="KW-0694">RNA-binding</keyword>
<dbReference type="Pfam" id="PF03147">
    <property type="entry name" value="FDX-ACB"/>
    <property type="match status" value="1"/>
</dbReference>
<dbReference type="FunFam" id="3.30.70.380:FF:000001">
    <property type="entry name" value="Phenylalanine--tRNA ligase beta subunit"/>
    <property type="match status" value="1"/>
</dbReference>
<dbReference type="InterPro" id="IPR033714">
    <property type="entry name" value="tRNA_bind_bactPheRS"/>
</dbReference>
<dbReference type="PANTHER" id="PTHR10947">
    <property type="entry name" value="PHENYLALANYL-TRNA SYNTHETASE BETA CHAIN AND LEUCINE-RICH REPEAT-CONTAINING PROTEIN 47"/>
    <property type="match status" value="1"/>
</dbReference>
<reference evidence="20" key="2">
    <citation type="submission" date="2021-04" db="EMBL/GenBank/DDBJ databases">
        <authorList>
            <person name="Gilroy R."/>
        </authorList>
    </citation>
    <scope>NUCLEOTIDE SEQUENCE</scope>
    <source>
        <strain evidence="20">5790</strain>
    </source>
</reference>
<dbReference type="InterPro" id="IPR041616">
    <property type="entry name" value="PheRS_beta_core"/>
</dbReference>
<comment type="subunit">
    <text evidence="3 15">Tetramer of two alpha and two beta subunits.</text>
</comment>
<evidence type="ECO:0000256" key="8">
    <source>
        <dbReference type="ARBA" id="ARBA00022741"/>
    </source>
</evidence>
<keyword evidence="9 15" id="KW-0067">ATP-binding</keyword>
<dbReference type="InterPro" id="IPR005146">
    <property type="entry name" value="B3/B4_tRNA-bd"/>
</dbReference>
<reference evidence="20" key="1">
    <citation type="journal article" date="2021" name="PeerJ">
        <title>Extensive microbial diversity within the chicken gut microbiome revealed by metagenomics and culture.</title>
        <authorList>
            <person name="Gilroy R."/>
            <person name="Ravi A."/>
            <person name="Getino M."/>
            <person name="Pursley I."/>
            <person name="Horton D.L."/>
            <person name="Alikhan N.F."/>
            <person name="Baker D."/>
            <person name="Gharbi K."/>
            <person name="Hall N."/>
            <person name="Watson M."/>
            <person name="Adriaenssens E.M."/>
            <person name="Foster-Nyarko E."/>
            <person name="Jarju S."/>
            <person name="Secka A."/>
            <person name="Antonio M."/>
            <person name="Oren A."/>
            <person name="Chaudhuri R.R."/>
            <person name="La Ragione R."/>
            <person name="Hildebrand F."/>
            <person name="Pallen M.J."/>
        </authorList>
    </citation>
    <scope>NUCLEOTIDE SEQUENCE</scope>
    <source>
        <strain evidence="20">5790</strain>
    </source>
</reference>
<evidence type="ECO:0000256" key="3">
    <source>
        <dbReference type="ARBA" id="ARBA00011209"/>
    </source>
</evidence>
<dbReference type="Pfam" id="PF03483">
    <property type="entry name" value="B3_4"/>
    <property type="match status" value="1"/>
</dbReference>
<dbReference type="EMBL" id="DXIJ01000059">
    <property type="protein sequence ID" value="HIV85780.1"/>
    <property type="molecule type" value="Genomic_DNA"/>
</dbReference>
<dbReference type="InterPro" id="IPR036690">
    <property type="entry name" value="Fdx_antiC-bd_sf"/>
</dbReference>
<dbReference type="CDD" id="cd02796">
    <property type="entry name" value="tRNA_bind_bactPheRS"/>
    <property type="match status" value="1"/>
</dbReference>
<evidence type="ECO:0000259" key="19">
    <source>
        <dbReference type="PROSITE" id="PS51483"/>
    </source>
</evidence>
<dbReference type="NCBIfam" id="TIGR00472">
    <property type="entry name" value="pheT_bact"/>
    <property type="match status" value="1"/>
</dbReference>
<feature type="binding site" evidence="15">
    <location>
        <position position="462"/>
    </location>
    <ligand>
        <name>Mg(2+)</name>
        <dbReference type="ChEBI" id="CHEBI:18420"/>
        <note>shared with alpha subunit</note>
    </ligand>
</feature>
<dbReference type="CDD" id="cd00769">
    <property type="entry name" value="PheRS_beta_core"/>
    <property type="match status" value="1"/>
</dbReference>
<dbReference type="GO" id="GO:0016740">
    <property type="term" value="F:transferase activity"/>
    <property type="evidence" value="ECO:0007669"/>
    <property type="project" value="UniProtKB-ARBA"/>
</dbReference>
<proteinExistence type="inferred from homology"/>
<keyword evidence="4 15" id="KW-0963">Cytoplasm</keyword>
<dbReference type="GO" id="GO:0000287">
    <property type="term" value="F:magnesium ion binding"/>
    <property type="evidence" value="ECO:0007669"/>
    <property type="project" value="UniProtKB-UniRule"/>
</dbReference>
<dbReference type="InterPro" id="IPR045060">
    <property type="entry name" value="Phe-tRNA-ligase_IIc_bsu"/>
</dbReference>
<dbReference type="PANTHER" id="PTHR10947:SF0">
    <property type="entry name" value="PHENYLALANINE--TRNA LIGASE BETA SUBUNIT"/>
    <property type="match status" value="1"/>
</dbReference>
<keyword evidence="12 15" id="KW-0648">Protein biosynthesis</keyword>
<comment type="similarity">
    <text evidence="2 15">Belongs to the phenylalanyl-tRNA synthetase beta subunit family. Type 1 subfamily.</text>
</comment>
<evidence type="ECO:0000259" key="17">
    <source>
        <dbReference type="PROSITE" id="PS50886"/>
    </source>
</evidence>
<keyword evidence="6 15" id="KW-0436">Ligase</keyword>
<dbReference type="InterPro" id="IPR005121">
    <property type="entry name" value="Fdx_antiC-bd"/>
</dbReference>
<evidence type="ECO:0000313" key="21">
    <source>
        <dbReference type="Proteomes" id="UP000824162"/>
    </source>
</evidence>
<dbReference type="InterPro" id="IPR012340">
    <property type="entry name" value="NA-bd_OB-fold"/>
</dbReference>
<dbReference type="Gene3D" id="2.40.50.140">
    <property type="entry name" value="Nucleic acid-binding proteins"/>
    <property type="match status" value="1"/>
</dbReference>
<evidence type="ECO:0000256" key="4">
    <source>
        <dbReference type="ARBA" id="ARBA00022490"/>
    </source>
</evidence>
<dbReference type="Proteomes" id="UP000824162">
    <property type="component" value="Unassembled WGS sequence"/>
</dbReference>
<dbReference type="Pfam" id="PF17759">
    <property type="entry name" value="tRNA_synthFbeta"/>
    <property type="match status" value="1"/>
</dbReference>
<dbReference type="SUPFAM" id="SSF50249">
    <property type="entry name" value="Nucleic acid-binding proteins"/>
    <property type="match status" value="1"/>
</dbReference>
<comment type="catalytic activity">
    <reaction evidence="14 15">
        <text>tRNA(Phe) + L-phenylalanine + ATP = L-phenylalanyl-tRNA(Phe) + AMP + diphosphate + H(+)</text>
        <dbReference type="Rhea" id="RHEA:19413"/>
        <dbReference type="Rhea" id="RHEA-COMP:9668"/>
        <dbReference type="Rhea" id="RHEA-COMP:9699"/>
        <dbReference type="ChEBI" id="CHEBI:15378"/>
        <dbReference type="ChEBI" id="CHEBI:30616"/>
        <dbReference type="ChEBI" id="CHEBI:33019"/>
        <dbReference type="ChEBI" id="CHEBI:58095"/>
        <dbReference type="ChEBI" id="CHEBI:78442"/>
        <dbReference type="ChEBI" id="CHEBI:78531"/>
        <dbReference type="ChEBI" id="CHEBI:456215"/>
        <dbReference type="EC" id="6.1.1.20"/>
    </reaction>
</comment>
<evidence type="ECO:0000256" key="11">
    <source>
        <dbReference type="ARBA" id="ARBA00022884"/>
    </source>
</evidence>
<sequence>MNLPISWLKDYMNTDGITDSEFADKMTMSGSIVEKITNPASEFKNVVTGKILKIEKHPDADKLVVCQVDTGETEPIQIVTGAKNVFEGAVVPVAKHKSLLPGGVKITKGKLRGVESFGMMCSTDELGISDERATGILILPDNTPVGEDIVKTLGLDESVAEFEITSNRPDCMSIIGLAREAAATFNRELRIPEINVKENNEDVKDYAAVEIADNETCSRFTARVVKNIKIAPSPEWIKRRLKACGIRAINNVVDITNYIMLEYGQPMHAYDLDHVEGRKIIVRRAAEGEQLETLDDQPRTLSHDMIAISDTKRAIGVAGVMGGANSEVTDDTVTVLFESANFNAVLVRRGAKALGMRTDASALFEKGLDPENCMDAVNRACELLQNICPGCEVIGGIIDVYPNKKQPLVLPFEPDKMNRFLGTDIPSGDMADYLSRLGFKVDTSSMNVTVPTFRGDIESMADISEEVARLYGYDNLPTTMMKGRVVVGGKSFKQKIEDRIKDLLTAYGLYETMTYSFIDPKEFEMTRVPSDNTVKILNPLGEENSVMRTSMLSSVIKTLKTNYNRRAASAKIFELGTIYLPCGEVLPDERQVAAIGMYGADVDFFALKGVVQGLLEGLGITNCSLTAERENASYHPGRCAMVSIRGEKLGYLGQVHPSVAEEFKVDTELYCAELDFSVLLKYATFDRAFKPLPRFPASARDLAVVIDKALSVGEIERIISSSGGKFLESYELFDVYEGAQVGKGKKSAAYSLTFRAADKTLTDSEINEAMDNILGNLKRELGAELR</sequence>
<feature type="binding site" evidence="15">
    <location>
        <position position="466"/>
    </location>
    <ligand>
        <name>Mg(2+)</name>
        <dbReference type="ChEBI" id="CHEBI:18420"/>
        <note>shared with alpha subunit</note>
    </ligand>
</feature>
<dbReference type="PROSITE" id="PS51483">
    <property type="entry name" value="B5"/>
    <property type="match status" value="1"/>
</dbReference>
<dbReference type="SUPFAM" id="SSF56037">
    <property type="entry name" value="PheT/TilS domain"/>
    <property type="match status" value="1"/>
</dbReference>
<evidence type="ECO:0000256" key="2">
    <source>
        <dbReference type="ARBA" id="ARBA00008653"/>
    </source>
</evidence>
<evidence type="ECO:0000256" key="12">
    <source>
        <dbReference type="ARBA" id="ARBA00022917"/>
    </source>
</evidence>
<keyword evidence="13 15" id="KW-0030">Aminoacyl-tRNA synthetase</keyword>
<feature type="domain" description="TRNA-binding" evidence="17">
    <location>
        <begin position="40"/>
        <end position="150"/>
    </location>
</feature>
<keyword evidence="5 16" id="KW-0820">tRNA-binding</keyword>
<dbReference type="InterPro" id="IPR009061">
    <property type="entry name" value="DNA-bd_dom_put_sf"/>
</dbReference>
<evidence type="ECO:0000256" key="9">
    <source>
        <dbReference type="ARBA" id="ARBA00022840"/>
    </source>
</evidence>
<dbReference type="HAMAP" id="MF_00283">
    <property type="entry name" value="Phe_tRNA_synth_beta1"/>
    <property type="match status" value="1"/>
</dbReference>
<evidence type="ECO:0000256" key="14">
    <source>
        <dbReference type="ARBA" id="ARBA00049255"/>
    </source>
</evidence>
<comment type="caution">
    <text evidence="20">The sequence shown here is derived from an EMBL/GenBank/DDBJ whole genome shotgun (WGS) entry which is preliminary data.</text>
</comment>